<reference evidence="2" key="1">
    <citation type="submission" date="2023-06" db="EMBL/GenBank/DDBJ databases">
        <title>Genome-scale phylogeny and comparative genomics of the fungal order Sordariales.</title>
        <authorList>
            <consortium name="Lawrence Berkeley National Laboratory"/>
            <person name="Hensen N."/>
            <person name="Bonometti L."/>
            <person name="Westerberg I."/>
            <person name="Brannstrom I.O."/>
            <person name="Guillou S."/>
            <person name="Cros-Aarteil S."/>
            <person name="Calhoun S."/>
            <person name="Haridas S."/>
            <person name="Kuo A."/>
            <person name="Mondo S."/>
            <person name="Pangilinan J."/>
            <person name="Riley R."/>
            <person name="Labutti K."/>
            <person name="Andreopoulos B."/>
            <person name="Lipzen A."/>
            <person name="Chen C."/>
            <person name="Yanf M."/>
            <person name="Daum C."/>
            <person name="Ng V."/>
            <person name="Clum A."/>
            <person name="Steindorff A."/>
            <person name="Ohm R."/>
            <person name="Martin F."/>
            <person name="Silar P."/>
            <person name="Natvig D."/>
            <person name="Lalanne C."/>
            <person name="Gautier V."/>
            <person name="Ament-Velasquez S.L."/>
            <person name="Kruys A."/>
            <person name="Hutchinson M.I."/>
            <person name="Powell A.J."/>
            <person name="Barry K."/>
            <person name="Miller A.N."/>
            <person name="Grigoriev I.V."/>
            <person name="Debuchy R."/>
            <person name="Gladieux P."/>
            <person name="Thoren M.H."/>
            <person name="Johannesson H."/>
        </authorList>
    </citation>
    <scope>NUCLEOTIDE SEQUENCE</scope>
    <source>
        <strain evidence="2">CBS 606.72</strain>
    </source>
</reference>
<dbReference type="GO" id="GO:0004096">
    <property type="term" value="F:catalase activity"/>
    <property type="evidence" value="ECO:0007669"/>
    <property type="project" value="InterPro"/>
</dbReference>
<dbReference type="PANTHER" id="PTHR11465:SF26">
    <property type="entry name" value="CATALASE 2"/>
    <property type="match status" value="1"/>
</dbReference>
<dbReference type="GO" id="GO:0020037">
    <property type="term" value="F:heme binding"/>
    <property type="evidence" value="ECO:0007669"/>
    <property type="project" value="InterPro"/>
</dbReference>
<dbReference type="PROSITE" id="PS51402">
    <property type="entry name" value="CATALASE_3"/>
    <property type="match status" value="1"/>
</dbReference>
<dbReference type="Proteomes" id="UP001175000">
    <property type="component" value="Unassembled WGS sequence"/>
</dbReference>
<evidence type="ECO:0000313" key="2">
    <source>
        <dbReference type="EMBL" id="KAK0611034.1"/>
    </source>
</evidence>
<dbReference type="SUPFAM" id="SSF56634">
    <property type="entry name" value="Heme-dependent catalase-like"/>
    <property type="match status" value="1"/>
</dbReference>
<dbReference type="Gene3D" id="2.40.180.10">
    <property type="entry name" value="Catalase core domain"/>
    <property type="match status" value="2"/>
</dbReference>
<dbReference type="GO" id="GO:0042542">
    <property type="term" value="P:response to hydrogen peroxide"/>
    <property type="evidence" value="ECO:0007669"/>
    <property type="project" value="TreeGrafter"/>
</dbReference>
<dbReference type="InterPro" id="IPR018028">
    <property type="entry name" value="Catalase"/>
</dbReference>
<gene>
    <name evidence="2" type="ORF">B0T14DRAFT_593962</name>
</gene>
<organism evidence="2 3">
    <name type="scientific">Immersiella caudata</name>
    <dbReference type="NCBI Taxonomy" id="314043"/>
    <lineage>
        <taxon>Eukaryota</taxon>
        <taxon>Fungi</taxon>
        <taxon>Dikarya</taxon>
        <taxon>Ascomycota</taxon>
        <taxon>Pezizomycotina</taxon>
        <taxon>Sordariomycetes</taxon>
        <taxon>Sordariomycetidae</taxon>
        <taxon>Sordariales</taxon>
        <taxon>Lasiosphaeriaceae</taxon>
        <taxon>Immersiella</taxon>
    </lineage>
</organism>
<dbReference type="PANTHER" id="PTHR11465">
    <property type="entry name" value="CATALASE"/>
    <property type="match status" value="1"/>
</dbReference>
<dbReference type="Pfam" id="PF00199">
    <property type="entry name" value="Catalase"/>
    <property type="match status" value="2"/>
</dbReference>
<comment type="caution">
    <text evidence="2">The sequence shown here is derived from an EMBL/GenBank/DDBJ whole genome shotgun (WGS) entry which is preliminary data.</text>
</comment>
<accession>A0AA39W4A6</accession>
<dbReference type="EMBL" id="JAULSU010000007">
    <property type="protein sequence ID" value="KAK0611034.1"/>
    <property type="molecule type" value="Genomic_DNA"/>
</dbReference>
<dbReference type="PRINTS" id="PR00067">
    <property type="entry name" value="CATALASE"/>
</dbReference>
<evidence type="ECO:0000313" key="3">
    <source>
        <dbReference type="Proteomes" id="UP001175000"/>
    </source>
</evidence>
<dbReference type="SMART" id="SM01060">
    <property type="entry name" value="Catalase"/>
    <property type="match status" value="1"/>
</dbReference>
<protein>
    <submittedName>
        <fullName evidence="2">Catalase</fullName>
    </submittedName>
</protein>
<dbReference type="GO" id="GO:0042744">
    <property type="term" value="P:hydrogen peroxide catabolic process"/>
    <property type="evidence" value="ECO:0007669"/>
    <property type="project" value="TreeGrafter"/>
</dbReference>
<proteinExistence type="predicted"/>
<dbReference type="GO" id="GO:0005739">
    <property type="term" value="C:mitochondrion"/>
    <property type="evidence" value="ECO:0007669"/>
    <property type="project" value="TreeGrafter"/>
</dbReference>
<keyword evidence="3" id="KW-1185">Reference proteome</keyword>
<dbReference type="AlphaFoldDB" id="A0AA39W4A6"/>
<name>A0AA39W4A6_9PEZI</name>
<sequence length="387" mass="42714">MGSTAKTTPIYTLAEGISAPSPPSRPGLRTGLMLLQDIQLIETLAHFNRERIPKRVAHASACGAWGELVVTHDISHLTSAQFLTGIGTKSKTLARISTVGPGRGAADTIRDVRGWSLKVFTEEGNQDFVPNGIPVFFIRDPVKFPSLNRSHERDPATNCTSATIDRGTPKSVRLVNGYSGHTYKLTKDGSFHYVKFHLKSDQGNENSTDEEPARLAGVDPDNHAADLYDHIAKGKFPSWTLYIQLIFNKNAISGIAPSADPILQARMFAYRDTVRYRLDVNYQQLPCNRPVSQVYSPYQCDEFAAINGNYGPDPNYVSSSLHPVAFSSTVRNGANGYLVGGHDVWTMGMVTGYSSEVQNEDFVQARVFWENMLGKQEGQQEAWVETL</sequence>
<evidence type="ECO:0000259" key="1">
    <source>
        <dbReference type="SMART" id="SM01060"/>
    </source>
</evidence>
<dbReference type="InterPro" id="IPR011614">
    <property type="entry name" value="Catalase_core"/>
</dbReference>
<dbReference type="GO" id="GO:0005777">
    <property type="term" value="C:peroxisome"/>
    <property type="evidence" value="ECO:0007669"/>
    <property type="project" value="TreeGrafter"/>
</dbReference>
<feature type="domain" description="Catalase core" evidence="1">
    <location>
        <begin position="12"/>
        <end position="325"/>
    </location>
</feature>
<dbReference type="InterPro" id="IPR020835">
    <property type="entry name" value="Catalase_sf"/>
</dbReference>